<keyword evidence="6" id="KW-1185">Reference proteome</keyword>
<evidence type="ECO:0000256" key="3">
    <source>
        <dbReference type="ARBA" id="ARBA00023027"/>
    </source>
</evidence>
<dbReference type="Gene3D" id="3.40.50.720">
    <property type="entry name" value="NAD(P)-binding Rossmann-like Domain"/>
    <property type="match status" value="2"/>
</dbReference>
<dbReference type="InterPro" id="IPR006140">
    <property type="entry name" value="D-isomer_DH_NAD-bd"/>
</dbReference>
<keyword evidence="3" id="KW-0520">NAD</keyword>
<organism evidence="5 6">
    <name type="scientific">Brachybacterium halotolerans</name>
    <dbReference type="NCBI Taxonomy" id="2795215"/>
    <lineage>
        <taxon>Bacteria</taxon>
        <taxon>Bacillati</taxon>
        <taxon>Actinomycetota</taxon>
        <taxon>Actinomycetes</taxon>
        <taxon>Micrococcales</taxon>
        <taxon>Dermabacteraceae</taxon>
        <taxon>Brachybacterium</taxon>
    </lineage>
</organism>
<dbReference type="EMBL" id="JAEDAJ010000002">
    <property type="protein sequence ID" value="MBK0331009.1"/>
    <property type="molecule type" value="Genomic_DNA"/>
</dbReference>
<name>A0ABS1B8P2_9MICO</name>
<dbReference type="InterPro" id="IPR036291">
    <property type="entry name" value="NAD(P)-bd_dom_sf"/>
</dbReference>
<evidence type="ECO:0000256" key="2">
    <source>
        <dbReference type="ARBA" id="ARBA00023002"/>
    </source>
</evidence>
<dbReference type="Pfam" id="PF02826">
    <property type="entry name" value="2-Hacid_dh_C"/>
    <property type="match status" value="1"/>
</dbReference>
<feature type="domain" description="D-isomer specific 2-hydroxyacid dehydrogenase NAD-binding" evidence="4">
    <location>
        <begin position="134"/>
        <end position="292"/>
    </location>
</feature>
<evidence type="ECO:0000259" key="4">
    <source>
        <dbReference type="Pfam" id="PF02826"/>
    </source>
</evidence>
<accession>A0ABS1B8P2</accession>
<protein>
    <submittedName>
        <fullName evidence="5">Hydroxyacid dehydrogenase</fullName>
    </submittedName>
</protein>
<evidence type="ECO:0000313" key="6">
    <source>
        <dbReference type="Proteomes" id="UP000612352"/>
    </source>
</evidence>
<keyword evidence="2" id="KW-0560">Oxidoreductase</keyword>
<comment type="caution">
    <text evidence="5">The sequence shown here is derived from an EMBL/GenBank/DDBJ whole genome shotgun (WGS) entry which is preliminary data.</text>
</comment>
<dbReference type="Proteomes" id="UP000612352">
    <property type="component" value="Unassembled WGS sequence"/>
</dbReference>
<dbReference type="RefSeq" id="WP_200501643.1">
    <property type="nucleotide sequence ID" value="NZ_JAEDAJ010000002.1"/>
</dbReference>
<sequence>MKVLLAMPDGLQHRMFDRDQLARLAALADVDVDVERTAPDLSALDDAELAAVDVLLTGWGSPLVDAAALGRMPRLRAIVHTAGTIRFVVSEAVWEHGDIVVTSATEANAVPVAEFALAQILLAGKRTLAQAARHREVRDRRREPPVSERVGNFRSVVGLVGASRIGRLVAEHLRRFDLEVLISDPIVSTEGIAALGGRKVELEELFARSDVVSLHAPDVPSTQGMVTARLLASMPEGATFLNTARPALVDRDALRAELLSGRISAVLDVDDDLPPDDPLWDVPTVLITPHIAGSQGNELGRMGESALEEVRRLAAREPPRFPVDPRRLSVSA</sequence>
<reference evidence="5 6" key="1">
    <citation type="submission" date="2020-12" db="EMBL/GenBank/DDBJ databases">
        <title>Brachybacterium sp. MASK1Z-5, whole genome shotgun sequence.</title>
        <authorList>
            <person name="Tuo L."/>
        </authorList>
    </citation>
    <scope>NUCLEOTIDE SEQUENCE [LARGE SCALE GENOMIC DNA]</scope>
    <source>
        <strain evidence="5 6">MASK1Z-5</strain>
    </source>
</reference>
<dbReference type="InterPro" id="IPR050857">
    <property type="entry name" value="D-2-hydroxyacid_DH"/>
</dbReference>
<dbReference type="PANTHER" id="PTHR42789:SF1">
    <property type="entry name" value="D-ISOMER SPECIFIC 2-HYDROXYACID DEHYDROGENASE FAMILY PROTEIN (AFU_ORTHOLOGUE AFUA_6G10090)"/>
    <property type="match status" value="1"/>
</dbReference>
<dbReference type="SUPFAM" id="SSF51735">
    <property type="entry name" value="NAD(P)-binding Rossmann-fold domains"/>
    <property type="match status" value="1"/>
</dbReference>
<dbReference type="PANTHER" id="PTHR42789">
    <property type="entry name" value="D-ISOMER SPECIFIC 2-HYDROXYACID DEHYDROGENASE FAMILY PROTEIN (AFU_ORTHOLOGUE AFUA_6G10090)"/>
    <property type="match status" value="1"/>
</dbReference>
<proteinExistence type="inferred from homology"/>
<evidence type="ECO:0000313" key="5">
    <source>
        <dbReference type="EMBL" id="MBK0331009.1"/>
    </source>
</evidence>
<gene>
    <name evidence="5" type="ORF">I8D64_06290</name>
</gene>
<dbReference type="SUPFAM" id="SSF52283">
    <property type="entry name" value="Formate/glycerate dehydrogenase catalytic domain-like"/>
    <property type="match status" value="1"/>
</dbReference>
<evidence type="ECO:0000256" key="1">
    <source>
        <dbReference type="ARBA" id="ARBA00005854"/>
    </source>
</evidence>
<comment type="similarity">
    <text evidence="1">Belongs to the D-isomer specific 2-hydroxyacid dehydrogenase family.</text>
</comment>
<dbReference type="CDD" id="cd12167">
    <property type="entry name" value="2-Hacid_dh_8"/>
    <property type="match status" value="1"/>
</dbReference>